<protein>
    <submittedName>
        <fullName evidence="2">Uncharacterized protein</fullName>
    </submittedName>
</protein>
<dbReference type="Proteomes" id="UP000501849">
    <property type="component" value="Chromosome"/>
</dbReference>
<keyword evidence="1" id="KW-1133">Transmembrane helix</keyword>
<organism evidence="2 3">
    <name type="scientific">Mycolicibacterium frederiksbergense</name>
    <dbReference type="NCBI Taxonomy" id="117567"/>
    <lineage>
        <taxon>Bacteria</taxon>
        <taxon>Bacillati</taxon>
        <taxon>Actinomycetota</taxon>
        <taxon>Actinomycetes</taxon>
        <taxon>Mycobacteriales</taxon>
        <taxon>Mycobacteriaceae</taxon>
        <taxon>Mycolicibacterium</taxon>
    </lineage>
</organism>
<gene>
    <name evidence="2" type="ORF">EXE63_31285</name>
</gene>
<evidence type="ECO:0000256" key="1">
    <source>
        <dbReference type="SAM" id="Phobius"/>
    </source>
</evidence>
<dbReference type="EMBL" id="CP038799">
    <property type="protein sequence ID" value="QIV84866.1"/>
    <property type="molecule type" value="Genomic_DNA"/>
</dbReference>
<keyword evidence="1" id="KW-0812">Transmembrane</keyword>
<evidence type="ECO:0000313" key="3">
    <source>
        <dbReference type="Proteomes" id="UP000501849"/>
    </source>
</evidence>
<dbReference type="RefSeq" id="WP_168145176.1">
    <property type="nucleotide sequence ID" value="NZ_CP038799.1"/>
</dbReference>
<keyword evidence="3" id="KW-1185">Reference proteome</keyword>
<dbReference type="KEGG" id="mfre:EXE63_31285"/>
<keyword evidence="1" id="KW-0472">Membrane</keyword>
<feature type="transmembrane region" description="Helical" evidence="1">
    <location>
        <begin position="37"/>
        <end position="58"/>
    </location>
</feature>
<sequence length="184" mass="18904">MTSPGGPRILAEQGGLVVAEDGPHVLVIDRGSGLTQIAAFVLLVITLVFGGFGVVSTSMALGGSEKNPPLLVGLAILAVGIAAAAALVFTVRSLRRIRSAPLSAFVPVAVFDRSDGTYRDGVGQVVGRLDQVRFEKRMQIGSSSPKLVAVTPHGAYVLKRGNPFGGRIHGMDAVLSTAIFGAGS</sequence>
<accession>A0A6H0SCJ2</accession>
<dbReference type="AlphaFoldDB" id="A0A6H0SCJ2"/>
<reference evidence="2 3" key="1">
    <citation type="submission" date="2019-04" db="EMBL/GenBank/DDBJ databases">
        <title>Draft, Whole-Genome Sequence of the Anthracene-degrading Mycobacterium frederiksbergense LB501T, Isolated from a Polycyclic Aromatic Hydrocarbon (PAH)-Contaminated Soil.</title>
        <authorList>
            <person name="Augelletti F."/>
        </authorList>
    </citation>
    <scope>NUCLEOTIDE SEQUENCE [LARGE SCALE GENOMIC DNA]</scope>
    <source>
        <strain evidence="2 3">LB 501T</strain>
    </source>
</reference>
<evidence type="ECO:0000313" key="2">
    <source>
        <dbReference type="EMBL" id="QIV84866.1"/>
    </source>
</evidence>
<proteinExistence type="predicted"/>
<feature type="transmembrane region" description="Helical" evidence="1">
    <location>
        <begin position="70"/>
        <end position="91"/>
    </location>
</feature>
<name>A0A6H0SCJ2_9MYCO</name>